<dbReference type="EMBL" id="QCYY01000581">
    <property type="protein sequence ID" value="ROT84226.1"/>
    <property type="molecule type" value="Genomic_DNA"/>
</dbReference>
<name>A0A3R7MRQ9_PENVA</name>
<reference evidence="2 3" key="2">
    <citation type="submission" date="2019-01" db="EMBL/GenBank/DDBJ databases">
        <title>The decoding of complex shrimp genome reveals the adaptation for benthos swimmer, frequently molting mechanism and breeding impact on genome.</title>
        <authorList>
            <person name="Sun Y."/>
            <person name="Gao Y."/>
            <person name="Yu Y."/>
        </authorList>
    </citation>
    <scope>NUCLEOTIDE SEQUENCE [LARGE SCALE GENOMIC DNA]</scope>
    <source>
        <tissue evidence="2">Muscle</tissue>
    </source>
</reference>
<gene>
    <name evidence="2" type="ORF">C7M84_022597</name>
</gene>
<dbReference type="AlphaFoldDB" id="A0A3R7MRQ9"/>
<evidence type="ECO:0000256" key="1">
    <source>
        <dbReference type="SAM" id="SignalP"/>
    </source>
</evidence>
<sequence>MNSLVLLAVLGVCSAAPFIGDTPEVQAEKARFFQAFRAAQAAAAPQQAFQTVVPVQTKWMGPVAATIPAGVDGTITPVGDTAEVAAARNAFLNAYNAQVRATVGSVPVVQAPAFNAVPVVPQPTFQQTFQPTFQQAAPVQAKWMGPVAATVPAGVDGTVTPVGDTAEVAAARNAFLNAYRAQVAATVGTAPAVTTFRQAVPQQTFQQTFQPTFQQAAPVQAKWTGPVAATVPAGLPGSAPQVADTAEVAAAKQAFFSAYQRQVAAAARPF</sequence>
<evidence type="ECO:0000313" key="2">
    <source>
        <dbReference type="EMBL" id="ROT84226.1"/>
    </source>
</evidence>
<feature type="chain" id="PRO_5018590668" evidence="1">
    <location>
        <begin position="16"/>
        <end position="270"/>
    </location>
</feature>
<accession>A0A3R7MRQ9</accession>
<protein>
    <submittedName>
        <fullName evidence="2">Calcified cuticle protein CP19.0 isoform A</fullName>
    </submittedName>
</protein>
<proteinExistence type="predicted"/>
<keyword evidence="3" id="KW-1185">Reference proteome</keyword>
<dbReference type="Proteomes" id="UP000283509">
    <property type="component" value="Unassembled WGS sequence"/>
</dbReference>
<evidence type="ECO:0000313" key="3">
    <source>
        <dbReference type="Proteomes" id="UP000283509"/>
    </source>
</evidence>
<comment type="caution">
    <text evidence="2">The sequence shown here is derived from an EMBL/GenBank/DDBJ whole genome shotgun (WGS) entry which is preliminary data.</text>
</comment>
<keyword evidence="1" id="KW-0732">Signal</keyword>
<dbReference type="OrthoDB" id="6366496at2759"/>
<feature type="signal peptide" evidence="1">
    <location>
        <begin position="1"/>
        <end position="15"/>
    </location>
</feature>
<organism evidence="2 3">
    <name type="scientific">Penaeus vannamei</name>
    <name type="common">Whiteleg shrimp</name>
    <name type="synonym">Litopenaeus vannamei</name>
    <dbReference type="NCBI Taxonomy" id="6689"/>
    <lineage>
        <taxon>Eukaryota</taxon>
        <taxon>Metazoa</taxon>
        <taxon>Ecdysozoa</taxon>
        <taxon>Arthropoda</taxon>
        <taxon>Crustacea</taxon>
        <taxon>Multicrustacea</taxon>
        <taxon>Malacostraca</taxon>
        <taxon>Eumalacostraca</taxon>
        <taxon>Eucarida</taxon>
        <taxon>Decapoda</taxon>
        <taxon>Dendrobranchiata</taxon>
        <taxon>Penaeoidea</taxon>
        <taxon>Penaeidae</taxon>
        <taxon>Penaeus</taxon>
    </lineage>
</organism>
<reference evidence="2 3" key="1">
    <citation type="submission" date="2018-04" db="EMBL/GenBank/DDBJ databases">
        <authorList>
            <person name="Zhang X."/>
            <person name="Yuan J."/>
            <person name="Li F."/>
            <person name="Xiang J."/>
        </authorList>
    </citation>
    <scope>NUCLEOTIDE SEQUENCE [LARGE SCALE GENOMIC DNA]</scope>
    <source>
        <tissue evidence="2">Muscle</tissue>
    </source>
</reference>